<reference evidence="3" key="1">
    <citation type="journal article" date="2019" name="Int. J. Syst. Evol. Microbiol.">
        <title>The Global Catalogue of Microorganisms (GCM) 10K type strain sequencing project: providing services to taxonomists for standard genome sequencing and annotation.</title>
        <authorList>
            <consortium name="The Broad Institute Genomics Platform"/>
            <consortium name="The Broad Institute Genome Sequencing Center for Infectious Disease"/>
            <person name="Wu L."/>
            <person name="Ma J."/>
        </authorList>
    </citation>
    <scope>NUCLEOTIDE SEQUENCE [LARGE SCALE GENOMIC DNA]</scope>
    <source>
        <strain evidence="3">CCM 8391</strain>
    </source>
</reference>
<dbReference type="GO" id="GO:0047470">
    <property type="term" value="F:(1,4)-alpha-D-glucan 1-alpha-D-glucosylmutase activity"/>
    <property type="evidence" value="ECO:0007669"/>
    <property type="project" value="UniProtKB-EC"/>
</dbReference>
<dbReference type="EMBL" id="JBHSQW010000009">
    <property type="protein sequence ID" value="MFC5993298.1"/>
    <property type="molecule type" value="Genomic_DNA"/>
</dbReference>
<proteinExistence type="predicted"/>
<dbReference type="Gene3D" id="3.30.1590.10">
    <property type="entry name" value="Maltooligosyl trehalose synthase, domain 2"/>
    <property type="match status" value="1"/>
</dbReference>
<gene>
    <name evidence="2" type="primary">treY</name>
    <name evidence="2" type="ORF">ACFQE5_03615</name>
</gene>
<sequence>MAVDPTSSVPSSTYRLQFSKDLTFGDAVELVGYLDALGVGALYASPLLESGSGSNHGYDVVDPARVSAERGGEEGRRALTAALRSHRLGMLIDIVPNHVGVENAKVNPWWWDVLANGRASRYARYFDIDWAAGPLLVPVLDADEQQALAELTFSAEGTELRYHEHVYPVAEGTGGGTPQEVHERQHYRLVSWKRGAAELTYRRFFDVSTLAAVRVEDPEVFEATHREVLRWVDEDDVVIGVRVDHPDGLSDPGAYLHRLRAALGPRRWLLVEKILGVGEELPASWPVDGTTGYDALRQVGGVFIDPNGAGLLTQFAAELTGVKESASAVGHRARREVASTILSSEVLRAARECVTVLEHCYALTVPIDQAVSAVTELLCGFPVYRSYLPEGRDALDTAVTVARAHRPDLAEILAATRAALLADPHGALATRLQQTSGMVMAKGVEDTAFYRWNRFVALNEVGGDPTRFGVPPAEFHVTALAREAARPATMTTLSTHDTKRSEDVRARLAVLSEVPGEWVDRMRRWAARHPLPERSLELLAWQNLVGAWPISAERMAAYLTKASKEAKLVTSHVEPVAEVDNAIAAWPGQVLGDADLVAEISAFVDRIAGPGWSNSLGQKILQLAGPGVPDIYQGTELFEYSLVDPDNRRPVDFAARRTLLRRLDEGWLPPVDAEGAAKLLVTASVARLRRYRPELFVGYRPVVAQGVAAHHAVAFARGSGSSDRVSKLVAVATRLPVGLAARGGWGDTVLALPGAATDWHEIITDTPVEGSTPQLSRLLARYPVALLVRPA</sequence>
<dbReference type="PANTHER" id="PTHR10357">
    <property type="entry name" value="ALPHA-AMYLASE FAMILY MEMBER"/>
    <property type="match status" value="1"/>
</dbReference>
<organism evidence="2 3">
    <name type="scientific">Pseudonocardia hispaniensis</name>
    <dbReference type="NCBI Taxonomy" id="904933"/>
    <lineage>
        <taxon>Bacteria</taxon>
        <taxon>Bacillati</taxon>
        <taxon>Actinomycetota</taxon>
        <taxon>Actinomycetes</taxon>
        <taxon>Pseudonocardiales</taxon>
        <taxon>Pseudonocardiaceae</taxon>
        <taxon>Pseudonocardia</taxon>
    </lineage>
</organism>
<comment type="caution">
    <text evidence="2">The sequence shown here is derived from an EMBL/GenBank/DDBJ whole genome shotgun (WGS) entry which is preliminary data.</text>
</comment>
<dbReference type="EC" id="5.4.99.15" evidence="2"/>
<evidence type="ECO:0000259" key="1">
    <source>
        <dbReference type="SMART" id="SM00642"/>
    </source>
</evidence>
<dbReference type="NCBIfam" id="TIGR02401">
    <property type="entry name" value="trehalose_TreY"/>
    <property type="match status" value="1"/>
</dbReference>
<keyword evidence="2" id="KW-0413">Isomerase</keyword>
<feature type="domain" description="Glycosyl hydrolase family 13 catalytic" evidence="1">
    <location>
        <begin position="12"/>
        <end position="661"/>
    </location>
</feature>
<evidence type="ECO:0000313" key="2">
    <source>
        <dbReference type="EMBL" id="MFC5993298.1"/>
    </source>
</evidence>
<dbReference type="InterPro" id="IPR012767">
    <property type="entry name" value="Trehalose_TreY"/>
</dbReference>
<dbReference type="Gene3D" id="1.10.150.200">
    <property type="entry name" value="Maltooligosyl trehalose synthase, domain 3"/>
    <property type="match status" value="1"/>
</dbReference>
<dbReference type="InterPro" id="IPR017853">
    <property type="entry name" value="GH"/>
</dbReference>
<dbReference type="PANTHER" id="PTHR10357:SF216">
    <property type="entry name" value="MALTOOLIGOSYL TREHALOSE SYNTHASE-RELATED"/>
    <property type="match status" value="1"/>
</dbReference>
<dbReference type="CDD" id="cd11336">
    <property type="entry name" value="AmyAc_MTSase"/>
    <property type="match status" value="1"/>
</dbReference>
<dbReference type="SUPFAM" id="SSF51445">
    <property type="entry name" value="(Trans)glycosidases"/>
    <property type="match status" value="1"/>
</dbReference>
<name>A0ABW1IXU9_9PSEU</name>
<dbReference type="InterPro" id="IPR013797">
    <property type="entry name" value="Maltooligo_trehalose_synth_4"/>
</dbReference>
<dbReference type="SMART" id="SM00642">
    <property type="entry name" value="Aamy"/>
    <property type="match status" value="1"/>
</dbReference>
<dbReference type="Gene3D" id="3.20.20.80">
    <property type="entry name" value="Glycosidases"/>
    <property type="match status" value="1"/>
</dbReference>
<evidence type="ECO:0000313" key="3">
    <source>
        <dbReference type="Proteomes" id="UP001596302"/>
    </source>
</evidence>
<dbReference type="InterPro" id="IPR006047">
    <property type="entry name" value="GH13_cat_dom"/>
</dbReference>
<keyword evidence="3" id="KW-1185">Reference proteome</keyword>
<dbReference type="Gene3D" id="1.10.10.470">
    <property type="entry name" value="Maltooligosyl trehalose synthase, domain 4"/>
    <property type="match status" value="1"/>
</dbReference>
<dbReference type="Proteomes" id="UP001596302">
    <property type="component" value="Unassembled WGS sequence"/>
</dbReference>
<dbReference type="Pfam" id="PF00128">
    <property type="entry name" value="Alpha-amylase"/>
    <property type="match status" value="1"/>
</dbReference>
<protein>
    <submittedName>
        <fullName evidence="2">Malto-oligosyltrehalose synthase</fullName>
        <ecNumber evidence="2">5.4.99.15</ecNumber>
    </submittedName>
</protein>
<accession>A0ABW1IXU9</accession>